<organism evidence="2 3">
    <name type="scientific">Astathelohania contejeani</name>
    <dbReference type="NCBI Taxonomy" id="164912"/>
    <lineage>
        <taxon>Eukaryota</taxon>
        <taxon>Fungi</taxon>
        <taxon>Fungi incertae sedis</taxon>
        <taxon>Microsporidia</taxon>
        <taxon>Astathelohaniidae</taxon>
        <taxon>Astathelohania</taxon>
    </lineage>
</organism>
<protein>
    <submittedName>
        <fullName evidence="2">Vacuolar protein sorting-associated protein 13A</fullName>
    </submittedName>
</protein>
<name>A0ABQ7I1D6_9MICR</name>
<dbReference type="PANTHER" id="PTHR16166">
    <property type="entry name" value="VACUOLAR PROTEIN SORTING-ASSOCIATED PROTEIN VPS13"/>
    <property type="match status" value="1"/>
</dbReference>
<evidence type="ECO:0000313" key="2">
    <source>
        <dbReference type="EMBL" id="KAF7684230.1"/>
    </source>
</evidence>
<proteinExistence type="inferred from homology"/>
<dbReference type="PANTHER" id="PTHR16166:SF93">
    <property type="entry name" value="INTERMEMBRANE LIPID TRANSFER PROTEIN VPS13"/>
    <property type="match status" value="1"/>
</dbReference>
<comment type="similarity">
    <text evidence="1">Belongs to the VPS13 family.</text>
</comment>
<comment type="caution">
    <text evidence="2">The sequence shown here is derived from an EMBL/GenBank/DDBJ whole genome shotgun (WGS) entry which is preliminary data.</text>
</comment>
<dbReference type="Proteomes" id="UP001516464">
    <property type="component" value="Unassembled WGS sequence"/>
</dbReference>
<keyword evidence="3" id="KW-1185">Reference proteome</keyword>
<reference evidence="2 3" key="1">
    <citation type="submission" date="2019-01" db="EMBL/GenBank/DDBJ databases">
        <title>Genomes sequencing and comparative genomics of infectious freshwater microsporidia, Cucumispora dikerogammari and Thelohania contejeani.</title>
        <authorList>
            <person name="Cormier A."/>
            <person name="Giraud I."/>
            <person name="Wattier R."/>
            <person name="Teixeira M."/>
            <person name="Grandjean F."/>
            <person name="Rigaud T."/>
            <person name="Cordaux R."/>
        </authorList>
    </citation>
    <scope>NUCLEOTIDE SEQUENCE [LARGE SCALE GENOMIC DNA]</scope>
    <source>
        <strain evidence="2">T1</strain>
        <tissue evidence="2">Spores</tissue>
    </source>
</reference>
<accession>A0ABQ7I1D6</accession>
<dbReference type="EMBL" id="SBIQ01000022">
    <property type="protein sequence ID" value="KAF7684230.1"/>
    <property type="molecule type" value="Genomic_DNA"/>
</dbReference>
<sequence>MFESLLISILNKHLSEYVEHLDTHQLNMGLWSGRVTLSNLQLRSRALTTQIRLMGGCISYMELAMPWSNPESGEIVIKLKDIKAKTQLFSFSDAPVVTNESVINAFLLQIANDLLGRCEIYIFNLNITLMSGEQEVMSLSIPHFSFTGPKDEKFVSCQCGGINLFGSKIMHAFTISGEIQKELNIKCIKLEVNEESVKRLADMVKQVPNTKEQSEVDMDDTCKEIKEYIGDDLPHGLISSLKFYIENIFFDFQQYKCVIKRVMILIESDRISVDMPSNELTVDGLSILRIVNHKVEYYGTENTFRISGEHIFSHKTDKIISLAKKLNEIIPKTEGSVMKIFLNIKRLKIYLFNDLLLINMNNLKLSSTEREEYFMKIELIRASLIKNNKIEYLTNRIRISGMINLSNGELNIHTPMLKFNSRLIKIVNKIDMNTNGKIILKGLNIQGLMTDCQISLDFFSYRENEKHLQTINIKGAILNGEPIIYHVEIMGLLDSFISFIMLFMQKPIELSSNKSTNFVVDINCNSISKKELGYLSIKLKNSTNIIIKNFDLNKNEIEKITFKRYDDTERTLNHLYEILSLNEILPLKEGDSNEKLLKFKKIICEYNTCLEQEWGSTEQSHTIKYYSVDNMDLYLTKEGFKIDILKGDIYNDSSYITANKIKINKVKRSIEGDIKNLEGNIDHEFYRRLIFNVNHIIILVDDLLSHLYVDTGFSPLYFKFGADVNLSLMDLNLQGKLKLEGESSDNIKMGYIIPNGLMKYTKEDIRLYSFTNQSFINFRINFESIITGAHTNILCPYGYIRIFKAAYGFNIYLDCPRIIADSPLSVLLKAKNLFITPDLSFNFQETRMEVYTEINIKELNINNLKITEISIAPNISFIVHLEIPTNVFINISNTTEFMIYNVEFSGAKLMNHENIKNMIEYVINEYNKSRLDFISNSIGTIIKVGATDCILITTFMNLPFKVEIPIFRMRIENGEVKGDFMCSVYYCCGEENIILENSKWMLSFDGCNIDMKGEDVRFIYTPYLLDNYNLFGLTNLTNENIEIGDRSVTINSLFVPLKGDGVKGIIVYNTPIILELKGGHVIARHEIAFLNLTTNDISIGNKEYTLLEPGKEASFTGINSFYIKMNGYVSQRIVIEKMVSKDISLKLGDEFVCIEYHACMIDDIEFVYIILYPRLCLINATLWTIKWAKKDCMGSIKGGERCAIYDNREIFEIDLFREDGVVSLLVDGHDQVIDDIWGICYKPIIIKIGVLELCSKYKEMTIYARCIISNKLSDTIIVGECSVNYGEDKQRKVIRKGEKIRIICDCDEYKPKKSISFKENFYLIDLYNSNGKIRNVTLEMKKGDNNSIYLEFKYSNILRNLSNFDFIINLENKEFMINSGSERPIHFGNNKFIGIKYNGKERKIPIHGIERKVWSFENNLFKLTIDLHNKQRIIQIRPEKFWPYIIVNNTPFKISFQQVDNIYYMIDPWNKKGYCIDDMTKERVLLIKVGDVFFNYKLGKKETKDGIEITGIMKGSTMMVVCRLEDDAKIEFEENIILNFGVFISNLYISVLDRDYKEVVCIAGRSINIKDKMIQSENNIIDRIQLSLTGFQIDNQNINCKFPVLLHPRNKKMYFMGEGNEEFINLIIEFVDWRKGLLEISFFCLLIQEFVFKTEEDLMHKILSCFSTNYNYNNTQSYYISTFHLNPIRIQFSYIPNKNSGNKLIRFITQNISDMRCKLNTLMLFDITSDITELIIDNYRSQIISQLFKIFGSLDFLGNLSSLVDSFGVGLHDLFYEPYQGLQYDDPLAITHGIIKGGTSLVKNTVSGVTNTLGKVSSSISKGLAVATLDKDFQEERGNNTELMEYYDDWDLLIPKEDLSDTASQKSISQGADRLIKSIYSGVKGVVKNPIKGAKKGGIGGFIAGVGKGVVGVFTKPVVGLADFASGVSDGIKYSINDTVVYRIQYPRPKGVDKYDYERSRCYYVFESYIKKLMGENGKEIFIDGTIGVMNNIKCHVIITNKRVIITNRNDVYIGDNYKVEIWGINIGEVNVIIENEEFINRNIVR</sequence>
<evidence type="ECO:0000313" key="3">
    <source>
        <dbReference type="Proteomes" id="UP001516464"/>
    </source>
</evidence>
<dbReference type="InterPro" id="IPR026847">
    <property type="entry name" value="VPS13"/>
</dbReference>
<gene>
    <name evidence="2" type="primary">vps13A</name>
    <name evidence="2" type="ORF">TCON_0576</name>
</gene>
<evidence type="ECO:0000256" key="1">
    <source>
        <dbReference type="ARBA" id="ARBA00006545"/>
    </source>
</evidence>